<organism evidence="1 2">
    <name type="scientific">Pyricularia grisea</name>
    <name type="common">Crabgrass-specific blast fungus</name>
    <name type="synonym">Magnaporthe grisea</name>
    <dbReference type="NCBI Taxonomy" id="148305"/>
    <lineage>
        <taxon>Eukaryota</taxon>
        <taxon>Fungi</taxon>
        <taxon>Dikarya</taxon>
        <taxon>Ascomycota</taxon>
        <taxon>Pezizomycotina</taxon>
        <taxon>Sordariomycetes</taxon>
        <taxon>Sordariomycetidae</taxon>
        <taxon>Magnaporthales</taxon>
        <taxon>Pyriculariaceae</taxon>
        <taxon>Pyricularia</taxon>
    </lineage>
</organism>
<dbReference type="Proteomes" id="UP000515153">
    <property type="component" value="Chromosome V"/>
</dbReference>
<dbReference type="GeneID" id="41966402"/>
<dbReference type="Gene3D" id="2.115.10.20">
    <property type="entry name" value="Glycosyl hydrolase domain, family 43"/>
    <property type="match status" value="1"/>
</dbReference>
<proteinExistence type="predicted"/>
<keyword evidence="1" id="KW-1185">Reference proteome</keyword>
<dbReference type="InterPro" id="IPR023296">
    <property type="entry name" value="Glyco_hydro_beta-prop_sf"/>
</dbReference>
<dbReference type="OrthoDB" id="5218136at2759"/>
<dbReference type="AlphaFoldDB" id="A0A6P8ANG0"/>
<dbReference type="KEGG" id="pgri:PgNI_11531"/>
<sequence length="145" mass="16283">MFYMGNERDNVRRIRLAESVDGRTWRVDPEYVVVPGDVEGQNVSAANLWEWDGQLYVIYHASNGQALARTIDRTLRNVGHEPIVLHQMANDGRVASPQVVYARQPNLSVLRVWGPVECDYCLGKGFLGLGSGLEEYTTSMLACRV</sequence>
<accession>A0A6P8ANG0</accession>
<gene>
    <name evidence="2" type="ORF">PgNI_11531</name>
</gene>
<protein>
    <submittedName>
        <fullName evidence="2">Uncharacterized protein</fullName>
    </submittedName>
</protein>
<reference evidence="2" key="3">
    <citation type="submission" date="2025-08" db="UniProtKB">
        <authorList>
            <consortium name="RefSeq"/>
        </authorList>
    </citation>
    <scope>IDENTIFICATION</scope>
    <source>
        <strain evidence="2">NI907</strain>
    </source>
</reference>
<dbReference type="RefSeq" id="XP_030976432.1">
    <property type="nucleotide sequence ID" value="XM_031131497.1"/>
</dbReference>
<reference evidence="1 2" key="1">
    <citation type="journal article" date="2019" name="Mol. Biol. Evol.">
        <title>Blast fungal genomes show frequent chromosomal changes, gene gains and losses, and effector gene turnover.</title>
        <authorList>
            <person name="Gomez Luciano L.B."/>
            <person name="Jason Tsai I."/>
            <person name="Chuma I."/>
            <person name="Tosa Y."/>
            <person name="Chen Y.H."/>
            <person name="Li J.Y."/>
            <person name="Li M.Y."/>
            <person name="Jade Lu M.Y."/>
            <person name="Nakayashiki H."/>
            <person name="Li W.H."/>
        </authorList>
    </citation>
    <scope>NUCLEOTIDE SEQUENCE [LARGE SCALE GENOMIC DNA]</scope>
    <source>
        <strain evidence="1 2">NI907</strain>
    </source>
</reference>
<dbReference type="SUPFAM" id="SSF75005">
    <property type="entry name" value="Arabinanase/levansucrase/invertase"/>
    <property type="match status" value="1"/>
</dbReference>
<name>A0A6P8ANG0_PYRGI</name>
<reference evidence="2" key="2">
    <citation type="submission" date="2019-10" db="EMBL/GenBank/DDBJ databases">
        <authorList>
            <consortium name="NCBI Genome Project"/>
        </authorList>
    </citation>
    <scope>NUCLEOTIDE SEQUENCE</scope>
    <source>
        <strain evidence="2">NI907</strain>
    </source>
</reference>
<evidence type="ECO:0000313" key="1">
    <source>
        <dbReference type="Proteomes" id="UP000515153"/>
    </source>
</evidence>
<evidence type="ECO:0000313" key="2">
    <source>
        <dbReference type="RefSeq" id="XP_030976432.1"/>
    </source>
</evidence>